<protein>
    <submittedName>
        <fullName evidence="4">NADH-ubiquinone oxidoreductase</fullName>
    </submittedName>
</protein>
<comment type="similarity">
    <text evidence="1">Belongs to the NAD(P)H dehydrogenase (quinone) family.</text>
</comment>
<keyword evidence="4" id="KW-0830">Ubiquinone</keyword>
<dbReference type="SUPFAM" id="SSF52218">
    <property type="entry name" value="Flavoproteins"/>
    <property type="match status" value="1"/>
</dbReference>
<proteinExistence type="inferred from homology"/>
<gene>
    <name evidence="4" type="ORF">BSFP_026340</name>
</gene>
<evidence type="ECO:0000313" key="4">
    <source>
        <dbReference type="EMBL" id="BAX59790.1"/>
    </source>
</evidence>
<dbReference type="EMBL" id="AP018111">
    <property type="protein sequence ID" value="BAX59790.1"/>
    <property type="molecule type" value="Genomic_DNA"/>
</dbReference>
<dbReference type="InterPro" id="IPR051545">
    <property type="entry name" value="NAD(P)H_dehydrogenase_qn"/>
</dbReference>
<accession>A0A1Y1BID4</accession>
<feature type="domain" description="Flavodoxin-like fold" evidence="3">
    <location>
        <begin position="1"/>
        <end position="211"/>
    </location>
</feature>
<dbReference type="AlphaFoldDB" id="A0A1Y1BID4"/>
<keyword evidence="2" id="KW-0560">Oxidoreductase</keyword>
<sequence>MQALIVVAHPEPRSFNVALAHAAADAWRAAGHAATVADLYADAFDPSEAPRHYASRFDAARFDAQREQRHHWERGMLAPEAAHHVGLLQQADALILQFPLWWFGAPAILKGWMDRIFVYGGLYSSSRRHDRGVLHGRRALLSVTTGSSAAACAPDGREGDTRLLLWPIMYALRYVGFDVLEPHRIHDVRGDLAGDAARHRDARLAQALADYRARLGDWHAWPQVPFNRDADFEAGITLKREAPAYGPFIRHTGAGR</sequence>
<evidence type="ECO:0000256" key="2">
    <source>
        <dbReference type="ARBA" id="ARBA00023002"/>
    </source>
</evidence>
<evidence type="ECO:0000259" key="3">
    <source>
        <dbReference type="Pfam" id="PF02525"/>
    </source>
</evidence>
<organism evidence="4 5">
    <name type="scientific">Burkholderia stabilis</name>
    <dbReference type="NCBI Taxonomy" id="95485"/>
    <lineage>
        <taxon>Bacteria</taxon>
        <taxon>Pseudomonadati</taxon>
        <taxon>Pseudomonadota</taxon>
        <taxon>Betaproteobacteria</taxon>
        <taxon>Burkholderiales</taxon>
        <taxon>Burkholderiaceae</taxon>
        <taxon>Burkholderia</taxon>
        <taxon>Burkholderia cepacia complex</taxon>
    </lineage>
</organism>
<evidence type="ECO:0000256" key="1">
    <source>
        <dbReference type="ARBA" id="ARBA00006252"/>
    </source>
</evidence>
<dbReference type="InterPro" id="IPR003680">
    <property type="entry name" value="Flavodoxin_fold"/>
</dbReference>
<dbReference type="Proteomes" id="UP000218432">
    <property type="component" value="Chromosome 1"/>
</dbReference>
<reference evidence="4 5" key="1">
    <citation type="journal article" date="2017" name="Genome Announc.">
        <title>Complete Genome Sequence of Burkholderia stabilis FERMP-21014.</title>
        <authorList>
            <person name="Konishi K."/>
            <person name="Kumagai T."/>
            <person name="Sakasegawa S."/>
            <person name="Tamura T."/>
        </authorList>
    </citation>
    <scope>NUCLEOTIDE SEQUENCE [LARGE SCALE GENOMIC DNA]</scope>
    <source>
        <strain evidence="4 5">FERMP-21014</strain>
    </source>
</reference>
<dbReference type="InterPro" id="IPR029039">
    <property type="entry name" value="Flavoprotein-like_sf"/>
</dbReference>
<dbReference type="RefSeq" id="WP_096472475.1">
    <property type="nucleotide sequence ID" value="NZ_AP018111.1"/>
</dbReference>
<name>A0A1Y1BID4_9BURK</name>
<dbReference type="PANTHER" id="PTHR10204:SF34">
    <property type="entry name" value="NAD(P)H DEHYDROGENASE [QUINONE] 1 ISOFORM 1"/>
    <property type="match status" value="1"/>
</dbReference>
<dbReference type="Gene3D" id="3.40.50.360">
    <property type="match status" value="1"/>
</dbReference>
<dbReference type="Pfam" id="PF02525">
    <property type="entry name" value="Flavodoxin_2"/>
    <property type="match status" value="1"/>
</dbReference>
<dbReference type="GO" id="GO:0003955">
    <property type="term" value="F:NAD(P)H dehydrogenase (quinone) activity"/>
    <property type="evidence" value="ECO:0007669"/>
    <property type="project" value="TreeGrafter"/>
</dbReference>
<dbReference type="PANTHER" id="PTHR10204">
    <property type="entry name" value="NAD P H OXIDOREDUCTASE-RELATED"/>
    <property type="match status" value="1"/>
</dbReference>
<dbReference type="GO" id="GO:0005829">
    <property type="term" value="C:cytosol"/>
    <property type="evidence" value="ECO:0007669"/>
    <property type="project" value="TreeGrafter"/>
</dbReference>
<evidence type="ECO:0000313" key="5">
    <source>
        <dbReference type="Proteomes" id="UP000218432"/>
    </source>
</evidence>